<dbReference type="CDD" id="cd00038">
    <property type="entry name" value="CAP_ED"/>
    <property type="match status" value="1"/>
</dbReference>
<organism evidence="3 4">
    <name type="scientific">Ridgeia piscesae</name>
    <name type="common">Tubeworm</name>
    <dbReference type="NCBI Taxonomy" id="27915"/>
    <lineage>
        <taxon>Eukaryota</taxon>
        <taxon>Metazoa</taxon>
        <taxon>Spiralia</taxon>
        <taxon>Lophotrochozoa</taxon>
        <taxon>Annelida</taxon>
        <taxon>Polychaeta</taxon>
        <taxon>Sedentaria</taxon>
        <taxon>Canalipalpata</taxon>
        <taxon>Sabellida</taxon>
        <taxon>Siboglinidae</taxon>
        <taxon>Ridgeia</taxon>
    </lineage>
</organism>
<reference evidence="3" key="1">
    <citation type="journal article" date="2023" name="Mol. Biol. Evol.">
        <title>Third-Generation Sequencing Reveals the Adaptive Role of the Epigenome in Three Deep-Sea Polychaetes.</title>
        <authorList>
            <person name="Perez M."/>
            <person name="Aroh O."/>
            <person name="Sun Y."/>
            <person name="Lan Y."/>
            <person name="Juniper S.K."/>
            <person name="Young C.R."/>
            <person name="Angers B."/>
            <person name="Qian P.Y."/>
        </authorList>
    </citation>
    <scope>NUCLEOTIDE SEQUENCE</scope>
    <source>
        <strain evidence="3">R07B-5</strain>
    </source>
</reference>
<sequence length="309" mass="34487">MPCWCCRHVSSGLLQKTNPGVAVSIKTQQAARRILNNIRERIIKMRSDGVLDEGESEKLEVMIETKMKKLLKIPTAIPPPPPERIIGNLAWVMGDETLIEYIKHNAMLVSMSDGEKIEAESDPKGGIYVIVSGLVKVEKSITLDQQREKRQRMASSTIIEDEELSVPKIEHVTDYLSTGSVLGEMSLLTCKPSNVKVTCETSAQLYHIPYDAIQAALELFTDEPSLEYRLWRVCGIRIAAVVLHAQPLFEVCLRSSLHCVAPHSTLSSLLSHLSSSLLPFRFGCWFCSLLLLLANPFWLMFILSGLSNP</sequence>
<keyword evidence="4" id="KW-1185">Reference proteome</keyword>
<dbReference type="Proteomes" id="UP001209878">
    <property type="component" value="Unassembled WGS sequence"/>
</dbReference>
<evidence type="ECO:0000256" key="1">
    <source>
        <dbReference type="SAM" id="Phobius"/>
    </source>
</evidence>
<dbReference type="SUPFAM" id="SSF51206">
    <property type="entry name" value="cAMP-binding domain-like"/>
    <property type="match status" value="1"/>
</dbReference>
<comment type="caution">
    <text evidence="3">The sequence shown here is derived from an EMBL/GenBank/DDBJ whole genome shotgun (WGS) entry which is preliminary data.</text>
</comment>
<dbReference type="Gene3D" id="2.60.120.10">
    <property type="entry name" value="Jelly Rolls"/>
    <property type="match status" value="1"/>
</dbReference>
<feature type="domain" description="Cyclic nucleotide-binding" evidence="2">
    <location>
        <begin position="111"/>
        <end position="217"/>
    </location>
</feature>
<keyword evidence="1" id="KW-0812">Transmembrane</keyword>
<name>A0AAD9JNZ2_RIDPI</name>
<dbReference type="EMBL" id="JAODUO010002018">
    <property type="protein sequence ID" value="KAK2155953.1"/>
    <property type="molecule type" value="Genomic_DNA"/>
</dbReference>
<evidence type="ECO:0000259" key="2">
    <source>
        <dbReference type="PROSITE" id="PS50042"/>
    </source>
</evidence>
<proteinExistence type="predicted"/>
<dbReference type="InterPro" id="IPR014710">
    <property type="entry name" value="RmlC-like_jellyroll"/>
</dbReference>
<dbReference type="InterPro" id="IPR018490">
    <property type="entry name" value="cNMP-bd_dom_sf"/>
</dbReference>
<protein>
    <recommendedName>
        <fullName evidence="2">Cyclic nucleotide-binding domain-containing protein</fullName>
    </recommendedName>
</protein>
<accession>A0AAD9JNZ2</accession>
<gene>
    <name evidence="3" type="ORF">NP493_2021g00011</name>
</gene>
<dbReference type="AlphaFoldDB" id="A0AAD9JNZ2"/>
<dbReference type="InterPro" id="IPR000595">
    <property type="entry name" value="cNMP-bd_dom"/>
</dbReference>
<evidence type="ECO:0000313" key="4">
    <source>
        <dbReference type="Proteomes" id="UP001209878"/>
    </source>
</evidence>
<dbReference type="PROSITE" id="PS50042">
    <property type="entry name" value="CNMP_BINDING_3"/>
    <property type="match status" value="1"/>
</dbReference>
<evidence type="ECO:0000313" key="3">
    <source>
        <dbReference type="EMBL" id="KAK2155953.1"/>
    </source>
</evidence>
<feature type="transmembrane region" description="Helical" evidence="1">
    <location>
        <begin position="282"/>
        <end position="303"/>
    </location>
</feature>
<keyword evidence="1" id="KW-0472">Membrane</keyword>
<keyword evidence="1" id="KW-1133">Transmembrane helix</keyword>